<dbReference type="PATRIC" id="fig|797515.3.peg.239"/>
<name>G9ZKL1_9LACO</name>
<evidence type="ECO:0000313" key="1">
    <source>
        <dbReference type="EMBL" id="EHM01140.1"/>
    </source>
</evidence>
<dbReference type="HOGENOM" id="CLU_3271948_0_0_9"/>
<reference evidence="1 2" key="1">
    <citation type="submission" date="2011-09" db="EMBL/GenBank/DDBJ databases">
        <authorList>
            <person name="Weinstock G."/>
            <person name="Sodergren E."/>
            <person name="Clifton S."/>
            <person name="Fulton L."/>
            <person name="Fulton B."/>
            <person name="Courtney L."/>
            <person name="Fronick C."/>
            <person name="Harrison M."/>
            <person name="Strong C."/>
            <person name="Farmer C."/>
            <person name="Delahaunty K."/>
            <person name="Markovic C."/>
            <person name="Hall O."/>
            <person name="Minx P."/>
            <person name="Tomlinson C."/>
            <person name="Mitreva M."/>
            <person name="Hou S."/>
            <person name="Chen J."/>
            <person name="Wollam A."/>
            <person name="Pepin K.H."/>
            <person name="Johnson M."/>
            <person name="Bhonagiri V."/>
            <person name="Zhang X."/>
            <person name="Suruliraj S."/>
            <person name="Warren W."/>
            <person name="Chinwalla A."/>
            <person name="Mardis E.R."/>
            <person name="Wilson R.K."/>
        </authorList>
    </citation>
    <scope>NUCLEOTIDE SEQUENCE [LARGE SCALE GENOMIC DNA]</scope>
    <source>
        <strain evidence="1 2">F0439</strain>
    </source>
</reference>
<proteinExistence type="predicted"/>
<evidence type="ECO:0000313" key="2">
    <source>
        <dbReference type="Proteomes" id="UP000004625"/>
    </source>
</evidence>
<accession>G9ZKL1</accession>
<protein>
    <submittedName>
        <fullName evidence="1">Uncharacterized protein</fullName>
    </submittedName>
</protein>
<organism evidence="1 2">
    <name type="scientific">Lentilactobacillus parafarraginis F0439</name>
    <dbReference type="NCBI Taxonomy" id="797515"/>
    <lineage>
        <taxon>Bacteria</taxon>
        <taxon>Bacillati</taxon>
        <taxon>Bacillota</taxon>
        <taxon>Bacilli</taxon>
        <taxon>Lactobacillales</taxon>
        <taxon>Lactobacillaceae</taxon>
        <taxon>Lentilactobacillus</taxon>
    </lineage>
</organism>
<dbReference type="EMBL" id="AGEY01000012">
    <property type="protein sequence ID" value="EHM01140.1"/>
    <property type="molecule type" value="Genomic_DNA"/>
</dbReference>
<dbReference type="STRING" id="797515.HMPREF9103_00259"/>
<keyword evidence="2" id="KW-1185">Reference proteome</keyword>
<dbReference type="AlphaFoldDB" id="G9ZKL1"/>
<gene>
    <name evidence="1" type="ORF">HMPREF9103_00259</name>
</gene>
<sequence length="41" mass="4827">MADLEAYSLDKTQKQLRDATHSDHLEEIKDTINHYIIQTLK</sequence>
<comment type="caution">
    <text evidence="1">The sequence shown here is derived from an EMBL/GenBank/DDBJ whole genome shotgun (WGS) entry which is preliminary data.</text>
</comment>
<dbReference type="Proteomes" id="UP000004625">
    <property type="component" value="Unassembled WGS sequence"/>
</dbReference>